<dbReference type="InterPro" id="IPR029510">
    <property type="entry name" value="Ald_DH_CS_GLU"/>
</dbReference>
<evidence type="ECO:0000256" key="6">
    <source>
        <dbReference type="PROSITE-ProRule" id="PRU10007"/>
    </source>
</evidence>
<comment type="similarity">
    <text evidence="1 7">Belongs to the aldehyde dehydrogenase family.</text>
</comment>
<evidence type="ECO:0000259" key="8">
    <source>
        <dbReference type="Pfam" id="PF00171"/>
    </source>
</evidence>
<dbReference type="InterPro" id="IPR016161">
    <property type="entry name" value="Ald_DH/histidinol_DH"/>
</dbReference>
<keyword evidence="10" id="KW-1185">Reference proteome</keyword>
<dbReference type="PROSITE" id="PS00687">
    <property type="entry name" value="ALDEHYDE_DEHYDR_GLU"/>
    <property type="match status" value="1"/>
</dbReference>
<protein>
    <recommendedName>
        <fullName evidence="4">Aldehyde dehydrogenase</fullName>
        <ecNumber evidence="3">1.2.1.3</ecNumber>
    </recommendedName>
</protein>
<feature type="domain" description="Aldehyde dehydrogenase" evidence="8">
    <location>
        <begin position="27"/>
        <end position="480"/>
    </location>
</feature>
<keyword evidence="2 7" id="KW-0560">Oxidoreductase</keyword>
<feature type="active site" evidence="6">
    <location>
        <position position="266"/>
    </location>
</feature>
<evidence type="ECO:0000256" key="1">
    <source>
        <dbReference type="ARBA" id="ARBA00009986"/>
    </source>
</evidence>
<dbReference type="FunFam" id="3.40.309.10:FF:000001">
    <property type="entry name" value="Mitochondrial aldehyde dehydrogenase 2"/>
    <property type="match status" value="1"/>
</dbReference>
<evidence type="ECO:0000256" key="3">
    <source>
        <dbReference type="ARBA" id="ARBA00024226"/>
    </source>
</evidence>
<dbReference type="EMBL" id="JAVRRJ010000002">
    <property type="protein sequence ID" value="KAK5088305.1"/>
    <property type="molecule type" value="Genomic_DNA"/>
</dbReference>
<proteinExistence type="inferred from homology"/>
<dbReference type="Gene3D" id="3.40.605.10">
    <property type="entry name" value="Aldehyde Dehydrogenase, Chain A, domain 1"/>
    <property type="match status" value="1"/>
</dbReference>
<dbReference type="FunFam" id="3.40.605.10:FF:000026">
    <property type="entry name" value="Aldehyde dehydrogenase, putative"/>
    <property type="match status" value="1"/>
</dbReference>
<dbReference type="FunFam" id="3.40.605.10:FF:000050">
    <property type="entry name" value="Aldehyde dehydrogenase, mitochondrial"/>
    <property type="match status" value="1"/>
</dbReference>
<dbReference type="GO" id="GO:0019413">
    <property type="term" value="P:acetate biosynthetic process"/>
    <property type="evidence" value="ECO:0007669"/>
    <property type="project" value="UniProtKB-ARBA"/>
</dbReference>
<comment type="caution">
    <text evidence="9">The sequence shown here is derived from an EMBL/GenBank/DDBJ whole genome shotgun (WGS) entry which is preliminary data.</text>
</comment>
<dbReference type="InterPro" id="IPR016163">
    <property type="entry name" value="Ald_DH_C"/>
</dbReference>
<dbReference type="EC" id="1.2.1.3" evidence="3"/>
<evidence type="ECO:0000256" key="2">
    <source>
        <dbReference type="ARBA" id="ARBA00023002"/>
    </source>
</evidence>
<evidence type="ECO:0000256" key="4">
    <source>
        <dbReference type="ARBA" id="ARBA00044146"/>
    </source>
</evidence>
<evidence type="ECO:0000313" key="9">
    <source>
        <dbReference type="EMBL" id="KAK5088305.1"/>
    </source>
</evidence>
<dbReference type="AlphaFoldDB" id="A0AAN7YC95"/>
<evidence type="ECO:0000256" key="7">
    <source>
        <dbReference type="RuleBase" id="RU003345"/>
    </source>
</evidence>
<dbReference type="GO" id="GO:0004029">
    <property type="term" value="F:aldehyde dehydrogenase (NAD+) activity"/>
    <property type="evidence" value="ECO:0007669"/>
    <property type="project" value="UniProtKB-EC"/>
</dbReference>
<name>A0AAN7YC95_9EURO</name>
<dbReference type="SUPFAM" id="SSF53720">
    <property type="entry name" value="ALDH-like"/>
    <property type="match status" value="1"/>
</dbReference>
<accession>A0AAN7YC95</accession>
<comment type="catalytic activity">
    <reaction evidence="5">
        <text>an aldehyde + NAD(+) + H2O = a carboxylate + NADH + 2 H(+)</text>
        <dbReference type="Rhea" id="RHEA:16185"/>
        <dbReference type="ChEBI" id="CHEBI:15377"/>
        <dbReference type="ChEBI" id="CHEBI:15378"/>
        <dbReference type="ChEBI" id="CHEBI:17478"/>
        <dbReference type="ChEBI" id="CHEBI:29067"/>
        <dbReference type="ChEBI" id="CHEBI:57540"/>
        <dbReference type="ChEBI" id="CHEBI:57945"/>
        <dbReference type="EC" id="1.2.1.3"/>
    </reaction>
</comment>
<dbReference type="Proteomes" id="UP001309876">
    <property type="component" value="Unassembled WGS sequence"/>
</dbReference>
<reference evidence="9 10" key="1">
    <citation type="submission" date="2023-08" db="EMBL/GenBank/DDBJ databases">
        <title>Black Yeasts Isolated from many extreme environments.</title>
        <authorList>
            <person name="Coleine C."/>
            <person name="Stajich J.E."/>
            <person name="Selbmann L."/>
        </authorList>
    </citation>
    <scope>NUCLEOTIDE SEQUENCE [LARGE SCALE GENOMIC DNA]</scope>
    <source>
        <strain evidence="9 10">CCFEE 5910</strain>
    </source>
</reference>
<dbReference type="InterPro" id="IPR015590">
    <property type="entry name" value="Aldehyde_DH_dom"/>
</dbReference>
<sequence length="493" mass="53796">MAPASKTLKIDGKDISIPTGLFINNEFVEAKEKAVFGIENPATGEIVIEVQEGRADDVDIAVKAARKTFKSKEFKEMNPAGRAALLHKLADLMEQHKDELCAIEMLDTGKTHKQASNLDVPGSIGTLKYYAGWADKILGQASFNVPGTFSYTRREAVGVCGQIIPWNFPLLMFTWKIAPAFACGNTVVIKAAEATPLSALYMCQLIKDAGFPAGAINLINGYGKNAGAAIASHMGIDKVAFTGSTVTGRAILKAAASSNLKKVTLELGGKSPNIVFPDADLKKATCHTGTRIYVHEDIYDDFIKTYTERLQKVKVGDNFDKEVDQGPQNSKMQYDKILSYIKSGQDEGATLHLGGKIDEIAQKGGKGYFIQPTIFTDVKPDMKIMREEIFGPVVAISKFKSEEEVIDFANDTSYGLAAGIHTKDYERAIRVTSALEAGTVWVNMYNFVHWSMPFGGYKESGIGRECGDSALENYTEIKTVYFNMGLRAPDALD</sequence>
<organism evidence="9 10">
    <name type="scientific">Lithohypha guttulata</name>
    <dbReference type="NCBI Taxonomy" id="1690604"/>
    <lineage>
        <taxon>Eukaryota</taxon>
        <taxon>Fungi</taxon>
        <taxon>Dikarya</taxon>
        <taxon>Ascomycota</taxon>
        <taxon>Pezizomycotina</taxon>
        <taxon>Eurotiomycetes</taxon>
        <taxon>Chaetothyriomycetidae</taxon>
        <taxon>Chaetothyriales</taxon>
        <taxon>Trichomeriaceae</taxon>
        <taxon>Lithohypha</taxon>
    </lineage>
</organism>
<dbReference type="InterPro" id="IPR016162">
    <property type="entry name" value="Ald_DH_N"/>
</dbReference>
<dbReference type="PANTHER" id="PTHR11699">
    <property type="entry name" value="ALDEHYDE DEHYDROGENASE-RELATED"/>
    <property type="match status" value="1"/>
</dbReference>
<dbReference type="Gene3D" id="3.40.309.10">
    <property type="entry name" value="Aldehyde Dehydrogenase, Chain A, domain 2"/>
    <property type="match status" value="1"/>
</dbReference>
<dbReference type="Pfam" id="PF00171">
    <property type="entry name" value="Aldedh"/>
    <property type="match status" value="1"/>
</dbReference>
<dbReference type="CDD" id="cd07091">
    <property type="entry name" value="ALDH_F1-2_Ald2-like"/>
    <property type="match status" value="1"/>
</dbReference>
<gene>
    <name evidence="9" type="ORF">LTR05_002522</name>
</gene>
<evidence type="ECO:0000256" key="5">
    <source>
        <dbReference type="ARBA" id="ARBA00049194"/>
    </source>
</evidence>
<evidence type="ECO:0000313" key="10">
    <source>
        <dbReference type="Proteomes" id="UP001309876"/>
    </source>
</evidence>